<evidence type="ECO:0000313" key="1">
    <source>
        <dbReference type="EMBL" id="CAD7283965.1"/>
    </source>
</evidence>
<proteinExistence type="predicted"/>
<name>A0A7R9GIS2_9CRUS</name>
<dbReference type="EMBL" id="CAJPEX010006564">
    <property type="protein sequence ID" value="CAG0924117.1"/>
    <property type="molecule type" value="Genomic_DNA"/>
</dbReference>
<sequence>MASLPCFDEHSQPIACDKISEMDFRTFTVSSNGLVAEVAADSIVPGTDSVLFFEVRAIIVDQPNPALASFHAMRSKLESLDNGFNGAVDQLNKFEEGKDDCVESDDQLVQILANSTIENVYVHENTSIKGEWDSSLTQVNVNISRFDNETARDLQTTVMQLIDALTGLQRKLDSAENATSVPSTTSAVIDDLIVADKPNFPKNYILVDKKPSVVDSRLTMSGLLECTAATVSNLNGRADPNFMSRNQPELVFNASVGFNEAVFTNVVGLIQSEDSLGNSRPLSPDGLVFADQHVDFSSLKGEVFASGPVWIKNLNDTTSTLDSEKSSLHSRLTNLVPRNDLTPHTITSSKGFSDMIVASRIMDCGSETTVNDLGNVQTFRDKSVRKALAQVRFSEIEINGTVRISGSYKSEDHDQPYAPVMQSNSTPTYGPQLKYIIGNLTVDTAVLESICGVKFPDGIIPLDSSLPRRNLGTAVFPEGIRTSNLQMLSLNDKPAEQQLMAGLTPKIDTWTVDSLEVGPAVTLTVNQSLKVEMVNHEPAEKIVRTVITTNTASLHDFGNLNVSVLEAKHVELPVGHVLTNLMRYNESQSFTGPITFNSSVTLGNVLTEKLATYNFTALDREAVPCSASATKSVNPHLRFVGEKLNLESAKINRAMCGFQINEFVFKDNLRFVGEKLNLESAKINRAMCGFQINEFVFKDDTEIQFRTPVKASKVEIHGNVFFSEKENPQFDRFLRDRMKLRGEEQIIANSLILPDLVAEKLAYRTLNGITPVEVSKSFSARSVDNYMIPESLNEVCWNDRLCERSAAATTAFSQRVTVNGSLNIEVLNGRAMKNLLTSKNADQKITITGTMNVSSEGTTALAGEIQLGTLASSSVEEFTISALEALAAKSSETMSSTMVDGSKGVTIIDSEEFAVRHLYCSQLNGAPLDSSLNSAVNLNASENLKINVIVSNLALSPDVPSTAAKLNSKPWGKISQQAIHLPGIFKPNFLACTTIEVEELNITGISGIDFDLQCQKLDQPINAEESVWTFTDNINVTQLEAVVKNFDIINDAVIVPINAEQPLKLKQLNMNGAVVLSNLNADNVGRMENFAKSFKNIIKVELCRTVFPNLFGSVD</sequence>
<feature type="non-terminal residue" evidence="1">
    <location>
        <position position="1"/>
    </location>
</feature>
<protein>
    <submittedName>
        <fullName evidence="1">Uncharacterized protein</fullName>
    </submittedName>
</protein>
<gene>
    <name evidence="1" type="ORF">NMOB1V02_LOCUS11573</name>
</gene>
<organism evidence="1">
    <name type="scientific">Notodromas monacha</name>
    <dbReference type="NCBI Taxonomy" id="399045"/>
    <lineage>
        <taxon>Eukaryota</taxon>
        <taxon>Metazoa</taxon>
        <taxon>Ecdysozoa</taxon>
        <taxon>Arthropoda</taxon>
        <taxon>Crustacea</taxon>
        <taxon>Oligostraca</taxon>
        <taxon>Ostracoda</taxon>
        <taxon>Podocopa</taxon>
        <taxon>Podocopida</taxon>
        <taxon>Cypridocopina</taxon>
        <taxon>Cypridoidea</taxon>
        <taxon>Cyprididae</taxon>
        <taxon>Notodromas</taxon>
    </lineage>
</organism>
<dbReference type="EMBL" id="OA888601">
    <property type="protein sequence ID" value="CAD7283965.1"/>
    <property type="molecule type" value="Genomic_DNA"/>
</dbReference>
<reference evidence="1" key="1">
    <citation type="submission" date="2020-11" db="EMBL/GenBank/DDBJ databases">
        <authorList>
            <person name="Tran Van P."/>
        </authorList>
    </citation>
    <scope>NUCLEOTIDE SEQUENCE</scope>
</reference>
<evidence type="ECO:0000313" key="2">
    <source>
        <dbReference type="Proteomes" id="UP000678499"/>
    </source>
</evidence>
<dbReference type="Proteomes" id="UP000678499">
    <property type="component" value="Unassembled WGS sequence"/>
</dbReference>
<accession>A0A7R9GIS2</accession>
<dbReference type="AlphaFoldDB" id="A0A7R9GIS2"/>
<keyword evidence="2" id="KW-1185">Reference proteome</keyword>